<evidence type="ECO:0008006" key="3">
    <source>
        <dbReference type="Google" id="ProtNLM"/>
    </source>
</evidence>
<dbReference type="EMBL" id="FUZF01000019">
    <property type="protein sequence ID" value="SKC00260.1"/>
    <property type="molecule type" value="Genomic_DNA"/>
</dbReference>
<reference evidence="2" key="1">
    <citation type="submission" date="2017-02" db="EMBL/GenBank/DDBJ databases">
        <authorList>
            <person name="Varghese N."/>
            <person name="Submissions S."/>
        </authorList>
    </citation>
    <scope>NUCLEOTIDE SEQUENCE [LARGE SCALE GENOMIC DNA]</scope>
    <source>
        <strain evidence="2">DSM 24091</strain>
    </source>
</reference>
<dbReference type="Proteomes" id="UP000190150">
    <property type="component" value="Unassembled WGS sequence"/>
</dbReference>
<dbReference type="AlphaFoldDB" id="A0A1T5FVV2"/>
<evidence type="ECO:0000313" key="1">
    <source>
        <dbReference type="EMBL" id="SKC00260.1"/>
    </source>
</evidence>
<keyword evidence="2" id="KW-1185">Reference proteome</keyword>
<dbReference type="RefSeq" id="WP_079645152.1">
    <property type="nucleotide sequence ID" value="NZ_FUZF01000019.1"/>
</dbReference>
<protein>
    <recommendedName>
        <fullName evidence="3">Transglutaminase-like superfamily protein</fullName>
    </recommendedName>
</protein>
<evidence type="ECO:0000313" key="2">
    <source>
        <dbReference type="Proteomes" id="UP000190150"/>
    </source>
</evidence>
<dbReference type="STRING" id="1513896.SAMN05660841_03560"/>
<accession>A0A1T5FVV2</accession>
<gene>
    <name evidence="1" type="ORF">SAMN05660841_03560</name>
</gene>
<name>A0A1T5FVV2_9SPHI</name>
<dbReference type="OrthoDB" id="9816224at2"/>
<sequence length="397" mass="46684">MKSTVRYILLFCIGLTYSNVLWAQQLDTIDFFKEPFVFDKSETPQVQIQGKTTEKSILEFYSAIDSGHYIRLISQLETFKTEKHLNDWLYYQLVRKVSESISPKAENYHRYTLYKWYLMNKSGYDARLAVGNDQIIFYIKNKEDISDIPFFLLDGEQFTCLNYHDYGKLFRQSDAYTPVSITIPGATKDFSYKIAAMPEFKDASYAVKNVNFQYKDKVYEFDIKVNDNISSIFKNYPGVDFETYFNIPLTQVTYQSLIPVLKENVKGMLTKDGVDYLMRFTRYAFLYENDDINFGKEKRLSPEQTLLNNYSDCDDRAALFFFLVKELYNLPMVAILYPTHITMAVQFEQKIGTAIKYEGQYFSICEPTPQGQNLNIGEVADKYKHEKYEIVYHYKPR</sequence>
<organism evidence="1 2">
    <name type="scientific">Sphingobacterium nematocida</name>
    <dbReference type="NCBI Taxonomy" id="1513896"/>
    <lineage>
        <taxon>Bacteria</taxon>
        <taxon>Pseudomonadati</taxon>
        <taxon>Bacteroidota</taxon>
        <taxon>Sphingobacteriia</taxon>
        <taxon>Sphingobacteriales</taxon>
        <taxon>Sphingobacteriaceae</taxon>
        <taxon>Sphingobacterium</taxon>
    </lineage>
</organism>
<proteinExistence type="predicted"/>